<dbReference type="NCBIfam" id="TIGR00220">
    <property type="entry name" value="mscL"/>
    <property type="match status" value="1"/>
</dbReference>
<evidence type="ECO:0008006" key="14">
    <source>
        <dbReference type="Google" id="ProtNLM"/>
    </source>
</evidence>
<name>A0A507E0U4_9FUNG</name>
<keyword evidence="13" id="KW-1185">Reference proteome</keyword>
<keyword evidence="6 11" id="KW-1133">Transmembrane helix</keyword>
<dbReference type="InterPro" id="IPR019823">
    <property type="entry name" value="Mechanosensitive_channel_CS"/>
</dbReference>
<proteinExistence type="inferred from homology"/>
<dbReference type="Gene3D" id="1.10.1200.120">
    <property type="entry name" value="Large-conductance mechanosensitive channel, MscL, domain 1"/>
    <property type="match status" value="1"/>
</dbReference>
<dbReference type="HAMAP" id="MF_00115">
    <property type="entry name" value="MscL"/>
    <property type="match status" value="1"/>
</dbReference>
<sequence>MDEAERSPAPRAVPPHRLAVSRGATHYDMARTSMESVVETPYVLARTSISSGAAAVGPIETPAYVAPPDRFAIATEDPPDVGDAERGSHTESESSHDGLEPSHPTQHPQQSPLERRKSKRSVKKPHRINVTKFRRKMVKSGANAGLKSVKAAGSIIQDFRHFVLRGNVVDLAIGIIIGGAFTAIVTSLVSDIIGPIVGLALGSQLQNAFVLLREPNSVACRSNVTDCSQLKTPAQVYAAGGVTWNYGNFFQTVINFLLTASILFFLIKVYAAAVRKPLVEKKKKEKERLCPFCLKLVPLLAMKCYLCTTDLPPGSPISPSKVKAPTDTPVTAASYEQIAGRR</sequence>
<keyword evidence="7" id="KW-0406">Ion transport</keyword>
<keyword evidence="5 11" id="KW-0812">Transmembrane</keyword>
<evidence type="ECO:0000256" key="11">
    <source>
        <dbReference type="SAM" id="Phobius"/>
    </source>
</evidence>
<evidence type="ECO:0000256" key="2">
    <source>
        <dbReference type="ARBA" id="ARBA00007254"/>
    </source>
</evidence>
<dbReference type="PROSITE" id="PS01327">
    <property type="entry name" value="MSCL"/>
    <property type="match status" value="1"/>
</dbReference>
<evidence type="ECO:0000313" key="12">
    <source>
        <dbReference type="EMBL" id="TPX57027.1"/>
    </source>
</evidence>
<dbReference type="Pfam" id="PF01741">
    <property type="entry name" value="MscL"/>
    <property type="match status" value="1"/>
</dbReference>
<organism evidence="12 13">
    <name type="scientific">Powellomyces hirtus</name>
    <dbReference type="NCBI Taxonomy" id="109895"/>
    <lineage>
        <taxon>Eukaryota</taxon>
        <taxon>Fungi</taxon>
        <taxon>Fungi incertae sedis</taxon>
        <taxon>Chytridiomycota</taxon>
        <taxon>Chytridiomycota incertae sedis</taxon>
        <taxon>Chytridiomycetes</taxon>
        <taxon>Spizellomycetales</taxon>
        <taxon>Powellomycetaceae</taxon>
        <taxon>Powellomyces</taxon>
    </lineage>
</organism>
<evidence type="ECO:0000256" key="1">
    <source>
        <dbReference type="ARBA" id="ARBA00004651"/>
    </source>
</evidence>
<gene>
    <name evidence="12" type="ORF">PhCBS80983_g04135</name>
</gene>
<dbReference type="STRING" id="109895.A0A507E0U4"/>
<feature type="compositionally biased region" description="Basic and acidic residues" evidence="10">
    <location>
        <begin position="83"/>
        <end position="100"/>
    </location>
</feature>
<comment type="caution">
    <text evidence="12">The sequence shown here is derived from an EMBL/GenBank/DDBJ whole genome shotgun (WGS) entry which is preliminary data.</text>
</comment>
<dbReference type="AlphaFoldDB" id="A0A507E0U4"/>
<evidence type="ECO:0000313" key="13">
    <source>
        <dbReference type="Proteomes" id="UP000318582"/>
    </source>
</evidence>
<dbReference type="InterPro" id="IPR001185">
    <property type="entry name" value="MS_channel"/>
</dbReference>
<dbReference type="GO" id="GO:0005886">
    <property type="term" value="C:plasma membrane"/>
    <property type="evidence" value="ECO:0007669"/>
    <property type="project" value="UniProtKB-SubCell"/>
</dbReference>
<dbReference type="EMBL" id="QEAQ01000060">
    <property type="protein sequence ID" value="TPX57027.1"/>
    <property type="molecule type" value="Genomic_DNA"/>
</dbReference>
<feature type="region of interest" description="Disordered" evidence="10">
    <location>
        <begin position="1"/>
        <end position="24"/>
    </location>
</feature>
<dbReference type="InterPro" id="IPR037673">
    <property type="entry name" value="MSC/AndL"/>
</dbReference>
<evidence type="ECO:0000256" key="5">
    <source>
        <dbReference type="ARBA" id="ARBA00022692"/>
    </source>
</evidence>
<feature type="transmembrane region" description="Helical" evidence="11">
    <location>
        <begin position="168"/>
        <end position="189"/>
    </location>
</feature>
<evidence type="ECO:0000256" key="9">
    <source>
        <dbReference type="ARBA" id="ARBA00023303"/>
    </source>
</evidence>
<comment type="subcellular location">
    <subcellularLocation>
        <location evidence="1">Cell membrane</location>
        <topology evidence="1">Multi-pass membrane protein</topology>
    </subcellularLocation>
</comment>
<dbReference type="PANTHER" id="PTHR30266:SF2">
    <property type="entry name" value="LARGE-CONDUCTANCE MECHANOSENSITIVE CHANNEL"/>
    <property type="match status" value="1"/>
</dbReference>
<keyword evidence="8 11" id="KW-0472">Membrane</keyword>
<dbReference type="PANTHER" id="PTHR30266">
    <property type="entry name" value="MECHANOSENSITIVE CHANNEL MSCL"/>
    <property type="match status" value="1"/>
</dbReference>
<evidence type="ECO:0000256" key="4">
    <source>
        <dbReference type="ARBA" id="ARBA00022475"/>
    </source>
</evidence>
<dbReference type="SUPFAM" id="SSF81330">
    <property type="entry name" value="Gated mechanosensitive channel"/>
    <property type="match status" value="1"/>
</dbReference>
<comment type="similarity">
    <text evidence="2">Belongs to the MscL family.</text>
</comment>
<evidence type="ECO:0000256" key="7">
    <source>
        <dbReference type="ARBA" id="ARBA00023065"/>
    </source>
</evidence>
<feature type="region of interest" description="Disordered" evidence="10">
    <location>
        <begin position="72"/>
        <end position="126"/>
    </location>
</feature>
<feature type="transmembrane region" description="Helical" evidence="11">
    <location>
        <begin position="253"/>
        <end position="274"/>
    </location>
</feature>
<evidence type="ECO:0000256" key="8">
    <source>
        <dbReference type="ARBA" id="ARBA00023136"/>
    </source>
</evidence>
<protein>
    <recommendedName>
        <fullName evidence="14">Large-conductance mechanosensitive channel</fullName>
    </recommendedName>
</protein>
<evidence type="ECO:0000256" key="6">
    <source>
        <dbReference type="ARBA" id="ARBA00022989"/>
    </source>
</evidence>
<feature type="compositionally biased region" description="Low complexity" evidence="10">
    <location>
        <begin position="101"/>
        <end position="112"/>
    </location>
</feature>
<dbReference type="InterPro" id="IPR036019">
    <property type="entry name" value="MscL_channel"/>
</dbReference>
<dbReference type="Proteomes" id="UP000318582">
    <property type="component" value="Unassembled WGS sequence"/>
</dbReference>
<evidence type="ECO:0000256" key="10">
    <source>
        <dbReference type="SAM" id="MobiDB-lite"/>
    </source>
</evidence>
<dbReference type="GO" id="GO:0008381">
    <property type="term" value="F:mechanosensitive monoatomic ion channel activity"/>
    <property type="evidence" value="ECO:0007669"/>
    <property type="project" value="InterPro"/>
</dbReference>
<keyword evidence="3" id="KW-0813">Transport</keyword>
<feature type="compositionally biased region" description="Basic residues" evidence="10">
    <location>
        <begin position="116"/>
        <end position="126"/>
    </location>
</feature>
<keyword evidence="4" id="KW-1003">Cell membrane</keyword>
<evidence type="ECO:0000256" key="3">
    <source>
        <dbReference type="ARBA" id="ARBA00022448"/>
    </source>
</evidence>
<accession>A0A507E0U4</accession>
<reference evidence="12 13" key="1">
    <citation type="journal article" date="2019" name="Sci. Rep.">
        <title>Comparative genomics of chytrid fungi reveal insights into the obligate biotrophic and pathogenic lifestyle of Synchytrium endobioticum.</title>
        <authorList>
            <person name="van de Vossenberg B.T.L.H."/>
            <person name="Warris S."/>
            <person name="Nguyen H.D.T."/>
            <person name="van Gent-Pelzer M.P.E."/>
            <person name="Joly D.L."/>
            <person name="van de Geest H.C."/>
            <person name="Bonants P.J.M."/>
            <person name="Smith D.S."/>
            <person name="Levesque C.A."/>
            <person name="van der Lee T.A.J."/>
        </authorList>
    </citation>
    <scope>NUCLEOTIDE SEQUENCE [LARGE SCALE GENOMIC DNA]</scope>
    <source>
        <strain evidence="12 13">CBS 809.83</strain>
    </source>
</reference>
<keyword evidence="9" id="KW-0407">Ion channel</keyword>